<feature type="region of interest" description="Disordered" evidence="1">
    <location>
        <begin position="1"/>
        <end position="85"/>
    </location>
</feature>
<evidence type="ECO:0000313" key="3">
    <source>
        <dbReference type="Proteomes" id="UP000015105"/>
    </source>
</evidence>
<dbReference type="Proteomes" id="UP000015105">
    <property type="component" value="Chromosome 7D"/>
</dbReference>
<proteinExistence type="predicted"/>
<reference evidence="3" key="2">
    <citation type="journal article" date="2017" name="Nat. Plants">
        <title>The Aegilops tauschii genome reveals multiple impacts of transposons.</title>
        <authorList>
            <person name="Zhao G."/>
            <person name="Zou C."/>
            <person name="Li K."/>
            <person name="Wang K."/>
            <person name="Li T."/>
            <person name="Gao L."/>
            <person name="Zhang X."/>
            <person name="Wang H."/>
            <person name="Yang Z."/>
            <person name="Liu X."/>
            <person name="Jiang W."/>
            <person name="Mao L."/>
            <person name="Kong X."/>
            <person name="Jiao Y."/>
            <person name="Jia J."/>
        </authorList>
    </citation>
    <scope>NUCLEOTIDE SEQUENCE [LARGE SCALE GENOMIC DNA]</scope>
    <source>
        <strain evidence="3">cv. AL8/78</strain>
    </source>
</reference>
<name>A0A453R4G8_AEGTS</name>
<reference evidence="3" key="1">
    <citation type="journal article" date="2014" name="Science">
        <title>Ancient hybridizations among the ancestral genomes of bread wheat.</title>
        <authorList>
            <consortium name="International Wheat Genome Sequencing Consortium,"/>
            <person name="Marcussen T."/>
            <person name="Sandve S.R."/>
            <person name="Heier L."/>
            <person name="Spannagl M."/>
            <person name="Pfeifer M."/>
            <person name="Jakobsen K.S."/>
            <person name="Wulff B.B."/>
            <person name="Steuernagel B."/>
            <person name="Mayer K.F."/>
            <person name="Olsen O.A."/>
        </authorList>
    </citation>
    <scope>NUCLEOTIDE SEQUENCE [LARGE SCALE GENOMIC DNA]</scope>
    <source>
        <strain evidence="3">cv. AL8/78</strain>
    </source>
</reference>
<reference evidence="2" key="4">
    <citation type="submission" date="2019-03" db="UniProtKB">
        <authorList>
            <consortium name="EnsemblPlants"/>
        </authorList>
    </citation>
    <scope>IDENTIFICATION</scope>
</reference>
<feature type="compositionally biased region" description="Basic residues" evidence="1">
    <location>
        <begin position="17"/>
        <end position="28"/>
    </location>
</feature>
<sequence>TRPQEEHGLASSPSRPLSHRRRHHHARRPLPATSGAVQHAPELPTVRASLPSGHILRSHPLPPARNPTTMARVSGRASPEPRARQQRRWLGATTVNAGAHRVAQAPQLLPPVAPLHGYILVSLSYQYSADWFLYSIDLAVYVLPEFQERSPHNPLGLHKPASLPPKF</sequence>
<organism evidence="2 3">
    <name type="scientific">Aegilops tauschii subsp. strangulata</name>
    <name type="common">Goatgrass</name>
    <dbReference type="NCBI Taxonomy" id="200361"/>
    <lineage>
        <taxon>Eukaryota</taxon>
        <taxon>Viridiplantae</taxon>
        <taxon>Streptophyta</taxon>
        <taxon>Embryophyta</taxon>
        <taxon>Tracheophyta</taxon>
        <taxon>Spermatophyta</taxon>
        <taxon>Magnoliopsida</taxon>
        <taxon>Liliopsida</taxon>
        <taxon>Poales</taxon>
        <taxon>Poaceae</taxon>
        <taxon>BOP clade</taxon>
        <taxon>Pooideae</taxon>
        <taxon>Triticodae</taxon>
        <taxon>Triticeae</taxon>
        <taxon>Triticinae</taxon>
        <taxon>Aegilops</taxon>
    </lineage>
</organism>
<protein>
    <submittedName>
        <fullName evidence="2">Uncharacterized protein</fullName>
    </submittedName>
</protein>
<evidence type="ECO:0000313" key="2">
    <source>
        <dbReference type="EnsemblPlants" id="AET7Gv20458800.5"/>
    </source>
</evidence>
<dbReference type="EnsemblPlants" id="AET7Gv20458800.5">
    <property type="protein sequence ID" value="AET7Gv20458800.5"/>
    <property type="gene ID" value="AET7Gv20458800"/>
</dbReference>
<dbReference type="Gramene" id="AET7Gv20458800.5">
    <property type="protein sequence ID" value="AET7Gv20458800.5"/>
    <property type="gene ID" value="AET7Gv20458800"/>
</dbReference>
<reference evidence="2" key="5">
    <citation type="journal article" date="2021" name="G3 (Bethesda)">
        <title>Aegilops tauschii genome assembly Aet v5.0 features greater sequence contiguity and improved annotation.</title>
        <authorList>
            <person name="Wang L."/>
            <person name="Zhu T."/>
            <person name="Rodriguez J.C."/>
            <person name="Deal K.R."/>
            <person name="Dubcovsky J."/>
            <person name="McGuire P.E."/>
            <person name="Lux T."/>
            <person name="Spannagl M."/>
            <person name="Mayer K.F.X."/>
            <person name="Baldrich P."/>
            <person name="Meyers B.C."/>
            <person name="Huo N."/>
            <person name="Gu Y.Q."/>
            <person name="Zhou H."/>
            <person name="Devos K.M."/>
            <person name="Bennetzen J.L."/>
            <person name="Unver T."/>
            <person name="Budak H."/>
            <person name="Gulick P.J."/>
            <person name="Galiba G."/>
            <person name="Kalapos B."/>
            <person name="Nelson D.R."/>
            <person name="Li P."/>
            <person name="You F.M."/>
            <person name="Luo M.C."/>
            <person name="Dvorak J."/>
        </authorList>
    </citation>
    <scope>NUCLEOTIDE SEQUENCE [LARGE SCALE GENOMIC DNA]</scope>
    <source>
        <strain evidence="2">cv. AL8/78</strain>
    </source>
</reference>
<dbReference type="AlphaFoldDB" id="A0A453R4G8"/>
<reference evidence="2" key="3">
    <citation type="journal article" date="2017" name="Nature">
        <title>Genome sequence of the progenitor of the wheat D genome Aegilops tauschii.</title>
        <authorList>
            <person name="Luo M.C."/>
            <person name="Gu Y.Q."/>
            <person name="Puiu D."/>
            <person name="Wang H."/>
            <person name="Twardziok S.O."/>
            <person name="Deal K.R."/>
            <person name="Huo N."/>
            <person name="Zhu T."/>
            <person name="Wang L."/>
            <person name="Wang Y."/>
            <person name="McGuire P.E."/>
            <person name="Liu S."/>
            <person name="Long H."/>
            <person name="Ramasamy R.K."/>
            <person name="Rodriguez J.C."/>
            <person name="Van S.L."/>
            <person name="Yuan L."/>
            <person name="Wang Z."/>
            <person name="Xia Z."/>
            <person name="Xiao L."/>
            <person name="Anderson O.D."/>
            <person name="Ouyang S."/>
            <person name="Liang Y."/>
            <person name="Zimin A.V."/>
            <person name="Pertea G."/>
            <person name="Qi P."/>
            <person name="Bennetzen J.L."/>
            <person name="Dai X."/>
            <person name="Dawson M.W."/>
            <person name="Muller H.G."/>
            <person name="Kugler K."/>
            <person name="Rivarola-Duarte L."/>
            <person name="Spannagl M."/>
            <person name="Mayer K.F.X."/>
            <person name="Lu F.H."/>
            <person name="Bevan M.W."/>
            <person name="Leroy P."/>
            <person name="Li P."/>
            <person name="You F.M."/>
            <person name="Sun Q."/>
            <person name="Liu Z."/>
            <person name="Lyons E."/>
            <person name="Wicker T."/>
            <person name="Salzberg S.L."/>
            <person name="Devos K.M."/>
            <person name="Dvorak J."/>
        </authorList>
    </citation>
    <scope>NUCLEOTIDE SEQUENCE [LARGE SCALE GENOMIC DNA]</scope>
    <source>
        <strain evidence="2">cv. AL8/78</strain>
    </source>
</reference>
<evidence type="ECO:0000256" key="1">
    <source>
        <dbReference type="SAM" id="MobiDB-lite"/>
    </source>
</evidence>
<accession>A0A453R4G8</accession>
<keyword evidence="3" id="KW-1185">Reference proteome</keyword>